<dbReference type="EMBL" id="BJYS01000001">
    <property type="protein sequence ID" value="GEO02356.1"/>
    <property type="molecule type" value="Genomic_DNA"/>
</dbReference>
<name>A0A512ARN9_9BACT</name>
<dbReference type="Proteomes" id="UP000321532">
    <property type="component" value="Unassembled WGS sequence"/>
</dbReference>
<keyword evidence="2" id="KW-1185">Reference proteome</keyword>
<dbReference type="AlphaFoldDB" id="A0A512ARN9"/>
<reference evidence="1 2" key="1">
    <citation type="submission" date="2019-07" db="EMBL/GenBank/DDBJ databases">
        <title>Whole genome shotgun sequence of Adhaeribacter aerolatus NBRC 106133.</title>
        <authorList>
            <person name="Hosoyama A."/>
            <person name="Uohara A."/>
            <person name="Ohji S."/>
            <person name="Ichikawa N."/>
        </authorList>
    </citation>
    <scope>NUCLEOTIDE SEQUENCE [LARGE SCALE GENOMIC DNA]</scope>
    <source>
        <strain evidence="1 2">NBRC 106133</strain>
    </source>
</reference>
<organism evidence="1 2">
    <name type="scientific">Adhaeribacter aerolatus</name>
    <dbReference type="NCBI Taxonomy" id="670289"/>
    <lineage>
        <taxon>Bacteria</taxon>
        <taxon>Pseudomonadati</taxon>
        <taxon>Bacteroidota</taxon>
        <taxon>Cytophagia</taxon>
        <taxon>Cytophagales</taxon>
        <taxon>Hymenobacteraceae</taxon>
        <taxon>Adhaeribacter</taxon>
    </lineage>
</organism>
<accession>A0A512ARN9</accession>
<evidence type="ECO:0000313" key="2">
    <source>
        <dbReference type="Proteomes" id="UP000321532"/>
    </source>
</evidence>
<sequence>MSTDYIKSPMQLKYELDKINIELVSLLKNWKKKKNEYLARLVGYRAELKEFKAVLAATEEGHKVYLDLVQPILELLQPTENNTAPKANAEPQALVEPAVSAATYLRRLKDLIKAAQEKETTRITQARSIYKTNSEHILRKTKEIYTAMEEEKGQVDAYADILTHKCKATEMQLEAQLKTSGMGIGL</sequence>
<protein>
    <submittedName>
        <fullName evidence="1">Uncharacterized protein</fullName>
    </submittedName>
</protein>
<evidence type="ECO:0000313" key="1">
    <source>
        <dbReference type="EMBL" id="GEO02356.1"/>
    </source>
</evidence>
<gene>
    <name evidence="1" type="ORF">AAE02nite_00200</name>
</gene>
<proteinExistence type="predicted"/>
<comment type="caution">
    <text evidence="1">The sequence shown here is derived from an EMBL/GenBank/DDBJ whole genome shotgun (WGS) entry which is preliminary data.</text>
</comment>